<feature type="region of interest" description="Disordered" evidence="1">
    <location>
        <begin position="775"/>
        <end position="800"/>
    </location>
</feature>
<feature type="region of interest" description="Disordered" evidence="1">
    <location>
        <begin position="968"/>
        <end position="1087"/>
    </location>
</feature>
<feature type="compositionally biased region" description="Basic and acidic residues" evidence="1">
    <location>
        <begin position="300"/>
        <end position="315"/>
    </location>
</feature>
<name>W6YBZ0_COCC2</name>
<evidence type="ECO:0000313" key="3">
    <source>
        <dbReference type="Proteomes" id="UP000053841"/>
    </source>
</evidence>
<proteinExistence type="predicted"/>
<feature type="compositionally biased region" description="Polar residues" evidence="1">
    <location>
        <begin position="145"/>
        <end position="201"/>
    </location>
</feature>
<evidence type="ECO:0000256" key="1">
    <source>
        <dbReference type="SAM" id="MobiDB-lite"/>
    </source>
</evidence>
<sequence>MAPSGTSMFFKFRPGHAKRNASSVASPEQAASSPTPYPLPGPASQSTEYLSSPRFHQHQQHASLQAAPSPVSPFPPKLPPIARVASKLDKSPSPSSSHYTPSQHSATTTDGSPSNVMAHDPTMLSPPQRSHDFPSPVHDQKPLSARSNTATSPLVSLHSLSETPSAISPSHYSMFSKSQPSLLSGISDKLTGSSKGTSTPTVAPPPPPQKSRSRLNLRKPMSLLMRRKSAQTLDPLADESLVTQRSPSNLPPMPDNYDPSIRGKIVHDFNAPRLNRNYSYNNSSEAAEPQLEVARASPPKIDREHTPVFREHFDDDTSYEQSQAAIRAENLANKDFLARNSVQFPPPENSPLPPPMPPKSSPVPPQPAPPQLAPPQPAPSTSQPPPRPSFQGMDGVNSVLSPVQESEDPSDVSADVTPRKKKSTKASMPPTRSRATSVTDPSFQPDGLPAHFSSRASRFSFQISGGTDSAQEKLLEERHKAKEAEKKQARISTNSVEDEYDEYGMDDYDDMDGGFDEEIPMLGDEDEFTGGLGNQTLDSGINGFDFSSLSIQQNMNNPMNFALGQMQIPVDMNGNPIGFAMPGPMFQQNYMSAMNNLAGAPNVTNTQLHGLGLSNSQSEGDSSSPVKPADAPTQAAPASSSQPASNNLDLDDDMYFDDGLIGDQDVGATEFDESVFDDPDGPLFDRKVKLPAEGQSSTAQPRAYDVLDPETGYEADDDIVSQTPDKSAPSLAHKTSIAQQMAVPSFENLSAYHSALADAAVRAEAAGRFDRKMSVDAGQPNSEVEEPSVSHSRPSLVPDDGRFSVDTANFPLDDDVYGMSSGFVDDYDYSDFDSALEDDPIIAAANAEALAYDDEGFYGQEFGFYASAVGESPSAWGGFFGPSGVGRTVSGRNAVREPNLTPITERSEYSTRNSFISLNQFRDGQQPITSPALAQLARMSPYGGFFGQEEEDMSLDSLMKLRKGAFGASASSLPGSVSNSPRTSSPMGMQFVPRATTPAGNRMMEHPSSPVENPYFSNSNLSGHQPHDDGDYEEGDSSLMDAVNGAYESGSSSEDETGGNGQMESPTLTSSDYNSLSSPTGHITGNEAPALPSISEIYAQHNLSLVMSPINIPVTSPSHISLPASPFPMALSSPFPPQPHTRPPNPPSIDTSLSSPTAGTTSTPGAPRRQSVVLSPISTSSPITPNGGSSAGGWNRGHSRKGSAADSVTYVREHDEAGEGRWVLERRRTAESGELELIGRKIVEGGRI</sequence>
<organism evidence="2 3">
    <name type="scientific">Cochliobolus carbonum (strain 26-R-13)</name>
    <name type="common">Maize leaf spot fungus</name>
    <name type="synonym">Bipolaris zeicola</name>
    <dbReference type="NCBI Taxonomy" id="930089"/>
    <lineage>
        <taxon>Eukaryota</taxon>
        <taxon>Fungi</taxon>
        <taxon>Dikarya</taxon>
        <taxon>Ascomycota</taxon>
        <taxon>Pezizomycotina</taxon>
        <taxon>Dothideomycetes</taxon>
        <taxon>Pleosporomycetidae</taxon>
        <taxon>Pleosporales</taxon>
        <taxon>Pleosporineae</taxon>
        <taxon>Pleosporaceae</taxon>
        <taxon>Bipolaris</taxon>
    </lineage>
</organism>
<feature type="compositionally biased region" description="Polar residues" evidence="1">
    <location>
        <begin position="106"/>
        <end position="115"/>
    </location>
</feature>
<dbReference type="eggNOG" id="ENOG502S9TA">
    <property type="taxonomic scope" value="Eukaryota"/>
</dbReference>
<dbReference type="HOGENOM" id="CLU_003071_1_0_1"/>
<keyword evidence="3" id="KW-1185">Reference proteome</keyword>
<evidence type="ECO:0000313" key="2">
    <source>
        <dbReference type="EMBL" id="EUC35150.1"/>
    </source>
</evidence>
<feature type="region of interest" description="Disordered" evidence="1">
    <location>
        <begin position="280"/>
        <end position="451"/>
    </location>
</feature>
<accession>W6YBZ0</accession>
<dbReference type="STRING" id="930089.W6YBZ0"/>
<dbReference type="Proteomes" id="UP000053841">
    <property type="component" value="Unassembled WGS sequence"/>
</dbReference>
<dbReference type="GeneID" id="19148022"/>
<reference evidence="2 3" key="1">
    <citation type="journal article" date="2013" name="PLoS Genet.">
        <title>Comparative genome structure, secondary metabolite, and effector coding capacity across Cochliobolus pathogens.</title>
        <authorList>
            <person name="Condon B.J."/>
            <person name="Leng Y."/>
            <person name="Wu D."/>
            <person name="Bushley K.E."/>
            <person name="Ohm R.A."/>
            <person name="Otillar R."/>
            <person name="Martin J."/>
            <person name="Schackwitz W."/>
            <person name="Grimwood J."/>
            <person name="MohdZainudin N."/>
            <person name="Xue C."/>
            <person name="Wang R."/>
            <person name="Manning V.A."/>
            <person name="Dhillon B."/>
            <person name="Tu Z.J."/>
            <person name="Steffenson B.J."/>
            <person name="Salamov A."/>
            <person name="Sun H."/>
            <person name="Lowry S."/>
            <person name="LaButti K."/>
            <person name="Han J."/>
            <person name="Copeland A."/>
            <person name="Lindquist E."/>
            <person name="Barry K."/>
            <person name="Schmutz J."/>
            <person name="Baker S.E."/>
            <person name="Ciuffetti L.M."/>
            <person name="Grigoriev I.V."/>
            <person name="Zhong S."/>
            <person name="Turgeon B.G."/>
        </authorList>
    </citation>
    <scope>NUCLEOTIDE SEQUENCE [LARGE SCALE GENOMIC DNA]</scope>
    <source>
        <strain evidence="2 3">26-R-13</strain>
    </source>
</reference>
<feature type="compositionally biased region" description="Low complexity" evidence="1">
    <location>
        <begin position="628"/>
        <end position="645"/>
    </location>
</feature>
<feature type="compositionally biased region" description="Pro residues" evidence="1">
    <location>
        <begin position="70"/>
        <end position="79"/>
    </location>
</feature>
<gene>
    <name evidence="2" type="ORF">COCCADRAFT_3551</name>
</gene>
<feature type="region of interest" description="Disordered" evidence="1">
    <location>
        <begin position="1131"/>
        <end position="1216"/>
    </location>
</feature>
<evidence type="ECO:0008006" key="4">
    <source>
        <dbReference type="Google" id="ProtNLM"/>
    </source>
</evidence>
<feature type="compositionally biased region" description="Low complexity" evidence="1">
    <location>
        <begin position="1175"/>
        <end position="1185"/>
    </location>
</feature>
<dbReference type="EMBL" id="KI964579">
    <property type="protein sequence ID" value="EUC35150.1"/>
    <property type="molecule type" value="Genomic_DNA"/>
</dbReference>
<dbReference type="RefSeq" id="XP_007710489.1">
    <property type="nucleotide sequence ID" value="XM_007712299.1"/>
</dbReference>
<feature type="compositionally biased region" description="Polar residues" evidence="1">
    <location>
        <begin position="20"/>
        <end position="34"/>
    </location>
</feature>
<feature type="compositionally biased region" description="Polar residues" evidence="1">
    <location>
        <begin position="1062"/>
        <end position="1083"/>
    </location>
</feature>
<feature type="compositionally biased region" description="Pro residues" evidence="1">
    <location>
        <begin position="1134"/>
        <end position="1147"/>
    </location>
</feature>
<feature type="compositionally biased region" description="Polar residues" evidence="1">
    <location>
        <begin position="969"/>
        <end position="987"/>
    </location>
</feature>
<feature type="compositionally biased region" description="Polar residues" evidence="1">
    <location>
        <begin position="608"/>
        <end position="625"/>
    </location>
</feature>
<feature type="compositionally biased region" description="Pro residues" evidence="1">
    <location>
        <begin position="344"/>
        <end position="388"/>
    </location>
</feature>
<feature type="compositionally biased region" description="Low complexity" evidence="1">
    <location>
        <begin position="1151"/>
        <end position="1167"/>
    </location>
</feature>
<dbReference type="OrthoDB" id="5408302at2759"/>
<feature type="compositionally biased region" description="Polar residues" evidence="1">
    <location>
        <begin position="433"/>
        <end position="442"/>
    </location>
</feature>
<protein>
    <recommendedName>
        <fullName evidence="4">AGC-kinase C-terminal domain-containing protein</fullName>
    </recommendedName>
</protein>
<dbReference type="AlphaFoldDB" id="W6YBZ0"/>
<feature type="compositionally biased region" description="Low complexity" evidence="1">
    <location>
        <begin position="91"/>
        <end position="105"/>
    </location>
</feature>
<feature type="region of interest" description="Disordered" evidence="1">
    <location>
        <begin position="1"/>
        <end position="263"/>
    </location>
</feature>
<feature type="region of interest" description="Disordered" evidence="1">
    <location>
        <begin position="608"/>
        <end position="661"/>
    </location>
</feature>
<dbReference type="KEGG" id="bze:COCCADRAFT_3551"/>